<protein>
    <submittedName>
        <fullName evidence="1">Uncharacterized protein</fullName>
    </submittedName>
</protein>
<sequence>MDGNFTGDAIATASNILSGKTAYIKVAELKVYVTGGVRAFLI</sequence>
<proteinExistence type="predicted"/>
<name>A0ABT4D1A4_9CLOT</name>
<dbReference type="RefSeq" id="WP_268040228.1">
    <property type="nucleotide sequence ID" value="NZ_JAPQER010000002.1"/>
</dbReference>
<accession>A0ABT4D1A4</accession>
<gene>
    <name evidence="1" type="ORF">OW763_06280</name>
</gene>
<comment type="caution">
    <text evidence="1">The sequence shown here is derived from an EMBL/GenBank/DDBJ whole genome shotgun (WGS) entry which is preliminary data.</text>
</comment>
<evidence type="ECO:0000313" key="2">
    <source>
        <dbReference type="Proteomes" id="UP001078443"/>
    </source>
</evidence>
<organism evidence="1 2">
    <name type="scientific">Clostridium aestuarii</name>
    <dbReference type="NCBI Taxonomy" id="338193"/>
    <lineage>
        <taxon>Bacteria</taxon>
        <taxon>Bacillati</taxon>
        <taxon>Bacillota</taxon>
        <taxon>Clostridia</taxon>
        <taxon>Eubacteriales</taxon>
        <taxon>Clostridiaceae</taxon>
        <taxon>Clostridium</taxon>
    </lineage>
</organism>
<reference evidence="1" key="1">
    <citation type="submission" date="2022-12" db="EMBL/GenBank/DDBJ databases">
        <authorList>
            <person name="Wang J."/>
        </authorList>
    </citation>
    <scope>NUCLEOTIDE SEQUENCE</scope>
    <source>
        <strain evidence="1">HY-45-18</strain>
    </source>
</reference>
<keyword evidence="2" id="KW-1185">Reference proteome</keyword>
<evidence type="ECO:0000313" key="1">
    <source>
        <dbReference type="EMBL" id="MCY6483955.1"/>
    </source>
</evidence>
<dbReference type="EMBL" id="JAPQER010000002">
    <property type="protein sequence ID" value="MCY6483955.1"/>
    <property type="molecule type" value="Genomic_DNA"/>
</dbReference>
<dbReference type="Proteomes" id="UP001078443">
    <property type="component" value="Unassembled WGS sequence"/>
</dbReference>